<accession>A0AAV1J1U7</accession>
<evidence type="ECO:0000256" key="8">
    <source>
        <dbReference type="ARBA" id="ARBA00048794"/>
    </source>
</evidence>
<evidence type="ECO:0000256" key="6">
    <source>
        <dbReference type="ARBA" id="ARBA00033443"/>
    </source>
</evidence>
<keyword evidence="4" id="KW-0808">Transferase</keyword>
<comment type="similarity">
    <text evidence="1">Belongs to the P-Pant transferase superfamily. AcpS family.</text>
</comment>
<dbReference type="EC" id="2.7.8.7" evidence="2"/>
<dbReference type="PANTHER" id="PTHR12215">
    <property type="entry name" value="PHOSPHOPANTETHEINE TRANSFERASE"/>
    <property type="match status" value="1"/>
</dbReference>
<feature type="domain" description="4'-phosphopantetheinyl transferase" evidence="9">
    <location>
        <begin position="112"/>
        <end position="228"/>
    </location>
</feature>
<dbReference type="AlphaFoldDB" id="A0AAV1J1U7"/>
<feature type="domain" description="4'-phosphopantetheinyl transferase N-terminal" evidence="10">
    <location>
        <begin position="14"/>
        <end position="108"/>
    </location>
</feature>
<comment type="caution">
    <text evidence="11">The sequence shown here is derived from an EMBL/GenBank/DDBJ whole genome shotgun (WGS) entry which is preliminary data.</text>
</comment>
<evidence type="ECO:0000259" key="10">
    <source>
        <dbReference type="Pfam" id="PF22624"/>
    </source>
</evidence>
<dbReference type="SUPFAM" id="SSF56214">
    <property type="entry name" value="4'-phosphopantetheinyl transferase"/>
    <property type="match status" value="2"/>
</dbReference>
<evidence type="ECO:0000313" key="11">
    <source>
        <dbReference type="EMBL" id="CAK1542833.1"/>
    </source>
</evidence>
<gene>
    <name evidence="11" type="ORF">LNINA_LOCUS2685</name>
</gene>
<evidence type="ECO:0000256" key="5">
    <source>
        <dbReference type="ARBA" id="ARBA00030484"/>
    </source>
</evidence>
<dbReference type="InterPro" id="IPR037143">
    <property type="entry name" value="4-PPantetheinyl_Trfase_dom_sf"/>
</dbReference>
<dbReference type="InterPro" id="IPR055066">
    <property type="entry name" value="AASDHPPT_N"/>
</dbReference>
<dbReference type="GO" id="GO:0005829">
    <property type="term" value="C:cytosol"/>
    <property type="evidence" value="ECO:0007669"/>
    <property type="project" value="TreeGrafter"/>
</dbReference>
<evidence type="ECO:0000313" key="12">
    <source>
        <dbReference type="Proteomes" id="UP001497472"/>
    </source>
</evidence>
<dbReference type="Pfam" id="PF01648">
    <property type="entry name" value="ACPS"/>
    <property type="match status" value="1"/>
</dbReference>
<evidence type="ECO:0000256" key="3">
    <source>
        <dbReference type="ARBA" id="ARBA00016301"/>
    </source>
</evidence>
<dbReference type="GO" id="GO:0019878">
    <property type="term" value="P:lysine biosynthetic process via aminoadipic acid"/>
    <property type="evidence" value="ECO:0007669"/>
    <property type="project" value="TreeGrafter"/>
</dbReference>
<dbReference type="GO" id="GO:0008897">
    <property type="term" value="F:holo-[acyl-carrier-protein] synthase activity"/>
    <property type="evidence" value="ECO:0007669"/>
    <property type="project" value="UniProtKB-EC"/>
</dbReference>
<reference evidence="11 12" key="1">
    <citation type="submission" date="2023-11" db="EMBL/GenBank/DDBJ databases">
        <authorList>
            <person name="Okamura Y."/>
        </authorList>
    </citation>
    <scope>NUCLEOTIDE SEQUENCE [LARGE SCALE GENOMIC DNA]</scope>
</reference>
<dbReference type="Pfam" id="PF22624">
    <property type="entry name" value="AASDHPPT_N"/>
    <property type="match status" value="1"/>
</dbReference>
<comment type="catalytic activity">
    <reaction evidence="7">
        <text>apo-[ACP] + CoA = holo-[ACP] + adenosine 3',5'-bisphosphate + H(+)</text>
        <dbReference type="Rhea" id="RHEA:12068"/>
        <dbReference type="Rhea" id="RHEA-COMP:9685"/>
        <dbReference type="Rhea" id="RHEA-COMP:9690"/>
        <dbReference type="ChEBI" id="CHEBI:15378"/>
        <dbReference type="ChEBI" id="CHEBI:29999"/>
        <dbReference type="ChEBI" id="CHEBI:57287"/>
        <dbReference type="ChEBI" id="CHEBI:58343"/>
        <dbReference type="ChEBI" id="CHEBI:64479"/>
        <dbReference type="EC" id="2.7.8.7"/>
    </reaction>
    <physiologicalReaction direction="left-to-right" evidence="7">
        <dbReference type="Rhea" id="RHEA:12069"/>
    </physiologicalReaction>
</comment>
<proteinExistence type="inferred from homology"/>
<dbReference type="EMBL" id="CAVLEF010000003">
    <property type="protein sequence ID" value="CAK1542833.1"/>
    <property type="molecule type" value="Genomic_DNA"/>
</dbReference>
<dbReference type="InterPro" id="IPR050559">
    <property type="entry name" value="P-Pant_transferase_sf"/>
</dbReference>
<comment type="catalytic activity">
    <reaction evidence="8">
        <text>apo-[ACP] + acetyl-CoA = acetyl-[ACP] + adenosine 3',5'-bisphosphate + H(+)</text>
        <dbReference type="Rhea" id="RHEA:46564"/>
        <dbReference type="Rhea" id="RHEA-COMP:9621"/>
        <dbReference type="Rhea" id="RHEA-COMP:9690"/>
        <dbReference type="ChEBI" id="CHEBI:15378"/>
        <dbReference type="ChEBI" id="CHEBI:29999"/>
        <dbReference type="ChEBI" id="CHEBI:57288"/>
        <dbReference type="ChEBI" id="CHEBI:58343"/>
        <dbReference type="ChEBI" id="CHEBI:78446"/>
    </reaction>
    <physiologicalReaction direction="left-to-right" evidence="8">
        <dbReference type="Rhea" id="RHEA:46565"/>
    </physiologicalReaction>
</comment>
<dbReference type="PANTHER" id="PTHR12215:SF10">
    <property type="entry name" value="L-AMINOADIPATE-SEMIALDEHYDE DEHYDROGENASE-PHOSPHOPANTETHEINYL TRANSFERASE"/>
    <property type="match status" value="1"/>
</dbReference>
<keyword evidence="12" id="KW-1185">Reference proteome</keyword>
<name>A0AAV1J1U7_9NEOP</name>
<dbReference type="InterPro" id="IPR008278">
    <property type="entry name" value="4-PPantetheinyl_Trfase_dom"/>
</dbReference>
<dbReference type="GO" id="GO:0000287">
    <property type="term" value="F:magnesium ion binding"/>
    <property type="evidence" value="ECO:0007669"/>
    <property type="project" value="InterPro"/>
</dbReference>
<organism evidence="11 12">
    <name type="scientific">Leptosia nina</name>
    <dbReference type="NCBI Taxonomy" id="320188"/>
    <lineage>
        <taxon>Eukaryota</taxon>
        <taxon>Metazoa</taxon>
        <taxon>Ecdysozoa</taxon>
        <taxon>Arthropoda</taxon>
        <taxon>Hexapoda</taxon>
        <taxon>Insecta</taxon>
        <taxon>Pterygota</taxon>
        <taxon>Neoptera</taxon>
        <taxon>Endopterygota</taxon>
        <taxon>Lepidoptera</taxon>
        <taxon>Glossata</taxon>
        <taxon>Ditrysia</taxon>
        <taxon>Papilionoidea</taxon>
        <taxon>Pieridae</taxon>
        <taxon>Pierinae</taxon>
        <taxon>Leptosia</taxon>
    </lineage>
</organism>
<evidence type="ECO:0000259" key="9">
    <source>
        <dbReference type="Pfam" id="PF01648"/>
    </source>
</evidence>
<dbReference type="FunFam" id="3.90.470.20:FF:000003">
    <property type="entry name" value="L-aminoadipate-semialdehyde dehydrogenase-phosphopantetheinyl transferase"/>
    <property type="match status" value="1"/>
</dbReference>
<protein>
    <recommendedName>
        <fullName evidence="3">L-aminoadipate-semialdehyde dehydrogenase-phosphopantetheinyl transferase</fullName>
        <ecNumber evidence="2">2.7.8.7</ecNumber>
    </recommendedName>
    <alternativeName>
        <fullName evidence="5">4'-phosphopantetheinyl transferase</fullName>
    </alternativeName>
    <alternativeName>
        <fullName evidence="6">Alpha-aminoadipic semialdehyde dehydrogenase-phosphopantetheinyl transferase</fullName>
    </alternativeName>
</protein>
<sequence length="277" mass="31680">MSLINTRWAFNVSNWKPTEEQVLAISSFIQPEEKQRISRFVFQKDAKSSLIGRLLIRKYLGAVTDIPYQNIKVGRDKLGKPYLLGGGDLAVDFNVSHQADFVVLAGNTKQKIGIDVMKTEPLVGKDVVEFFRLMRRQFTDAEWLKIESYKTEAEKLASFYRTWCLKESYVKNRGIGVAAFPLDTLSFFICEELKQGEIITSTKLKEKNILKDYVFEETILDESYIVAVALENTNTYVREDAPFIFLTIDDLLNDAKSLSGPDPGFVRDFLGKKEKPY</sequence>
<evidence type="ECO:0000256" key="2">
    <source>
        <dbReference type="ARBA" id="ARBA00013172"/>
    </source>
</evidence>
<dbReference type="Gene3D" id="3.90.470.20">
    <property type="entry name" value="4'-phosphopantetheinyl transferase domain"/>
    <property type="match status" value="2"/>
</dbReference>
<evidence type="ECO:0000256" key="1">
    <source>
        <dbReference type="ARBA" id="ARBA00006195"/>
    </source>
</evidence>
<evidence type="ECO:0000256" key="7">
    <source>
        <dbReference type="ARBA" id="ARBA00048641"/>
    </source>
</evidence>
<dbReference type="Proteomes" id="UP001497472">
    <property type="component" value="Unassembled WGS sequence"/>
</dbReference>
<evidence type="ECO:0000256" key="4">
    <source>
        <dbReference type="ARBA" id="ARBA00022679"/>
    </source>
</evidence>